<comment type="similarity">
    <text evidence="1">Belongs to the glycosyl hydrolase 25 family.</text>
</comment>
<dbReference type="AlphaFoldDB" id="A0A443IUH7"/>
<evidence type="ECO:0000313" key="6">
    <source>
        <dbReference type="Proteomes" id="UP000285710"/>
    </source>
</evidence>
<comment type="caution">
    <text evidence="5">The sequence shown here is derived from an EMBL/GenBank/DDBJ whole genome shotgun (WGS) entry which is preliminary data.</text>
</comment>
<evidence type="ECO:0000313" key="5">
    <source>
        <dbReference type="EMBL" id="RWR11744.1"/>
    </source>
</evidence>
<dbReference type="PROSITE" id="PS51904">
    <property type="entry name" value="GLYCOSYL_HYDROL_F25_2"/>
    <property type="match status" value="1"/>
</dbReference>
<dbReference type="GO" id="GO:0003796">
    <property type="term" value="F:lysozyme activity"/>
    <property type="evidence" value="ECO:0007669"/>
    <property type="project" value="InterPro"/>
</dbReference>
<reference evidence="5 6" key="2">
    <citation type="submission" date="2019-01" db="EMBL/GenBank/DDBJ databases">
        <authorList>
            <person name="Li Y."/>
        </authorList>
    </citation>
    <scope>NUCLEOTIDE SEQUENCE [LARGE SCALE GENOMIC DNA]</scope>
    <source>
        <strain evidence="5 6">2D-5</strain>
    </source>
</reference>
<name>A0A443IUH7_9RHOB</name>
<evidence type="ECO:0000256" key="4">
    <source>
        <dbReference type="SAM" id="SignalP"/>
    </source>
</evidence>
<dbReference type="GO" id="GO:0009253">
    <property type="term" value="P:peptidoglycan catabolic process"/>
    <property type="evidence" value="ECO:0007669"/>
    <property type="project" value="InterPro"/>
</dbReference>
<evidence type="ECO:0000256" key="3">
    <source>
        <dbReference type="ARBA" id="ARBA00023295"/>
    </source>
</evidence>
<gene>
    <name evidence="5" type="ORF">D2T33_10930</name>
</gene>
<keyword evidence="3" id="KW-0326">Glycosidase</keyword>
<keyword evidence="6" id="KW-1185">Reference proteome</keyword>
<dbReference type="PANTHER" id="PTHR34135:SF2">
    <property type="entry name" value="LYSOZYME"/>
    <property type="match status" value="1"/>
</dbReference>
<dbReference type="PANTHER" id="PTHR34135">
    <property type="entry name" value="LYSOZYME"/>
    <property type="match status" value="1"/>
</dbReference>
<dbReference type="PROSITE" id="PS51257">
    <property type="entry name" value="PROKAR_LIPOPROTEIN"/>
    <property type="match status" value="1"/>
</dbReference>
<keyword evidence="4" id="KW-0732">Signal</keyword>
<evidence type="ECO:0000256" key="1">
    <source>
        <dbReference type="ARBA" id="ARBA00010646"/>
    </source>
</evidence>
<dbReference type="InterPro" id="IPR018077">
    <property type="entry name" value="Glyco_hydro_fam25_subgr"/>
</dbReference>
<feature type="signal peptide" evidence="4">
    <location>
        <begin position="1"/>
        <end position="17"/>
    </location>
</feature>
<dbReference type="Proteomes" id="UP000285710">
    <property type="component" value="Unassembled WGS sequence"/>
</dbReference>
<dbReference type="GO" id="GO:0016998">
    <property type="term" value="P:cell wall macromolecule catabolic process"/>
    <property type="evidence" value="ECO:0007669"/>
    <property type="project" value="InterPro"/>
</dbReference>
<evidence type="ECO:0000256" key="2">
    <source>
        <dbReference type="ARBA" id="ARBA00022801"/>
    </source>
</evidence>
<dbReference type="SMART" id="SM00641">
    <property type="entry name" value="Glyco_25"/>
    <property type="match status" value="1"/>
</dbReference>
<accession>A0A443IUH7</accession>
<proteinExistence type="inferred from homology"/>
<reference evidence="5 6" key="1">
    <citation type="submission" date="2019-01" db="EMBL/GenBank/DDBJ databases">
        <title>Sinorhodobacter populi sp. nov. isolated from the symptomatic bark tissue of Populus euramericana canker.</title>
        <authorList>
            <person name="Xu G."/>
        </authorList>
    </citation>
    <scope>NUCLEOTIDE SEQUENCE [LARGE SCALE GENOMIC DNA]</scope>
    <source>
        <strain evidence="5 6">2D-5</strain>
    </source>
</reference>
<dbReference type="Gene3D" id="3.20.20.80">
    <property type="entry name" value="Glycosidases"/>
    <property type="match status" value="1"/>
</dbReference>
<protein>
    <submittedName>
        <fullName evidence="5">Glycoside hydrolase</fullName>
    </submittedName>
</protein>
<keyword evidence="2 5" id="KW-0378">Hydrolase</keyword>
<dbReference type="SUPFAM" id="SSF51445">
    <property type="entry name" value="(Trans)glycosidases"/>
    <property type="match status" value="1"/>
</dbReference>
<organism evidence="5 6">
    <name type="scientific">Paenirhodobacter populi</name>
    <dbReference type="NCBI Taxonomy" id="2306993"/>
    <lineage>
        <taxon>Bacteria</taxon>
        <taxon>Pseudomonadati</taxon>
        <taxon>Pseudomonadota</taxon>
        <taxon>Alphaproteobacteria</taxon>
        <taxon>Rhodobacterales</taxon>
        <taxon>Rhodobacter group</taxon>
        <taxon>Paenirhodobacter</taxon>
    </lineage>
</organism>
<dbReference type="InterPro" id="IPR002053">
    <property type="entry name" value="Glyco_hydro_25"/>
</dbReference>
<sequence length="275" mass="30839">MITIRTMAAVVLLGVLAACGGRDSAVKRGTLMSPTQMNPADYRAPGVPSQFGDTRPHQWKDISPSMLPIHGIDAARYQGKINWFAAREGGVNFAWLKATEGGNYVDPGYALNAPLARAAGVPVGAYHFYYFCRTPREQANWYIKNVPRVRGDLPPVLDIEWNHQSKSCRRFPDPATTRAEIMEYVSIVEAYYRTRAVIYTTPDFYAENDLGRLRGVEFWLRSTAGHPSERYPGERWSFWQWTGTGVVQGVGGISDINAFAGSTDVWRAWLTARRQ</sequence>
<dbReference type="GO" id="GO:0016052">
    <property type="term" value="P:carbohydrate catabolic process"/>
    <property type="evidence" value="ECO:0007669"/>
    <property type="project" value="TreeGrafter"/>
</dbReference>
<feature type="chain" id="PRO_5019541919" evidence="4">
    <location>
        <begin position="18"/>
        <end position="275"/>
    </location>
</feature>
<dbReference type="Pfam" id="PF01183">
    <property type="entry name" value="Glyco_hydro_25"/>
    <property type="match status" value="1"/>
</dbReference>
<dbReference type="InterPro" id="IPR017853">
    <property type="entry name" value="GH"/>
</dbReference>
<dbReference type="EMBL" id="SAUW01000010">
    <property type="protein sequence ID" value="RWR11744.1"/>
    <property type="molecule type" value="Genomic_DNA"/>
</dbReference>